<evidence type="ECO:0000256" key="1">
    <source>
        <dbReference type="SAM" id="MobiDB-lite"/>
    </source>
</evidence>
<feature type="region of interest" description="Disordered" evidence="1">
    <location>
        <begin position="228"/>
        <end position="247"/>
    </location>
</feature>
<organism evidence="2 3">
    <name type="scientific">Macrophomina phaseolina (strain MS6)</name>
    <name type="common">Charcoal rot fungus</name>
    <dbReference type="NCBI Taxonomy" id="1126212"/>
    <lineage>
        <taxon>Eukaryota</taxon>
        <taxon>Fungi</taxon>
        <taxon>Dikarya</taxon>
        <taxon>Ascomycota</taxon>
        <taxon>Pezizomycotina</taxon>
        <taxon>Dothideomycetes</taxon>
        <taxon>Dothideomycetes incertae sedis</taxon>
        <taxon>Botryosphaeriales</taxon>
        <taxon>Botryosphaeriaceae</taxon>
        <taxon>Macrophomina</taxon>
    </lineage>
</organism>
<dbReference type="AlphaFoldDB" id="K2RJQ2"/>
<gene>
    <name evidence="2" type="ORF">MPH_12468</name>
</gene>
<evidence type="ECO:0000313" key="2">
    <source>
        <dbReference type="EMBL" id="EKG10369.1"/>
    </source>
</evidence>
<proteinExistence type="predicted"/>
<dbReference type="InParanoid" id="K2RJQ2"/>
<reference evidence="2 3" key="1">
    <citation type="journal article" date="2012" name="BMC Genomics">
        <title>Tools to kill: Genome of one of the most destructive plant pathogenic fungi Macrophomina phaseolina.</title>
        <authorList>
            <person name="Islam M.S."/>
            <person name="Haque M.S."/>
            <person name="Islam M.M."/>
            <person name="Emdad E.M."/>
            <person name="Halim A."/>
            <person name="Hossen Q.M.M."/>
            <person name="Hossain M.Z."/>
            <person name="Ahmed B."/>
            <person name="Rahim S."/>
            <person name="Rahman M.S."/>
            <person name="Alam M.M."/>
            <person name="Hou S."/>
            <person name="Wan X."/>
            <person name="Saito J.A."/>
            <person name="Alam M."/>
        </authorList>
    </citation>
    <scope>NUCLEOTIDE SEQUENCE [LARGE SCALE GENOMIC DNA]</scope>
    <source>
        <strain evidence="2 3">MS6</strain>
    </source>
</reference>
<dbReference type="EMBL" id="AHHD01000518">
    <property type="protein sequence ID" value="EKG10369.1"/>
    <property type="molecule type" value="Genomic_DNA"/>
</dbReference>
<dbReference type="Proteomes" id="UP000007129">
    <property type="component" value="Unassembled WGS sequence"/>
</dbReference>
<sequence>MRTPRSPKTPTSTKLQTIVSWKPRSREAHCRVESELNASLLAGEVTGLAVKGAGAALVGVGQVNVAAIAAGPERVAAAEIHAVVVGLESAELEVGVLEAGDVVAVTDLVGHVVADGGLPAVEVGVALPHLGGSGAGEALTGGVPVGNVADEANGGIDGARSQVAQHGAAHGGAGGNHNDGNCALLNGLFGSEIDGDLRVGGDAVPLDDLGGIDGPGLVALGHSDVEGLSANRGHGGSAGNGGGGNEGSGETHFGCLVGLV</sequence>
<evidence type="ECO:0000313" key="3">
    <source>
        <dbReference type="Proteomes" id="UP000007129"/>
    </source>
</evidence>
<feature type="compositionally biased region" description="Gly residues" evidence="1">
    <location>
        <begin position="233"/>
        <end position="247"/>
    </location>
</feature>
<protein>
    <submittedName>
        <fullName evidence="2">Uncharacterized protein</fullName>
    </submittedName>
</protein>
<dbReference type="HOGENOM" id="CLU_1069878_0_0_1"/>
<dbReference type="VEuPathDB" id="FungiDB:MPH_12468"/>
<name>K2RJQ2_MACPH</name>
<accession>K2RJQ2</accession>
<comment type="caution">
    <text evidence="2">The sequence shown here is derived from an EMBL/GenBank/DDBJ whole genome shotgun (WGS) entry which is preliminary data.</text>
</comment>